<reference evidence="3" key="5">
    <citation type="submission" date="2018-04" db="UniProtKB">
        <authorList>
            <consortium name="EnsemblFungi"/>
        </authorList>
    </citation>
    <scope>IDENTIFICATION</scope>
    <source>
        <strain evidence="3">R3-111a-1</strain>
    </source>
</reference>
<accession>J3NKA6</accession>
<dbReference type="AlphaFoldDB" id="J3NKA6"/>
<reference evidence="2" key="2">
    <citation type="submission" date="2010-07" db="EMBL/GenBank/DDBJ databases">
        <authorList>
            <consortium name="The Broad Institute Genome Sequencing Platform"/>
            <consortium name="Broad Institute Genome Sequencing Center for Infectious Disease"/>
            <person name="Ma L.-J."/>
            <person name="Dead R."/>
            <person name="Young S."/>
            <person name="Zeng Q."/>
            <person name="Koehrsen M."/>
            <person name="Alvarado L."/>
            <person name="Berlin A."/>
            <person name="Chapman S.B."/>
            <person name="Chen Z."/>
            <person name="Freedman E."/>
            <person name="Gellesch M."/>
            <person name="Goldberg J."/>
            <person name="Griggs A."/>
            <person name="Gujja S."/>
            <person name="Heilman E.R."/>
            <person name="Heiman D."/>
            <person name="Hepburn T."/>
            <person name="Howarth C."/>
            <person name="Jen D."/>
            <person name="Larson L."/>
            <person name="Mehta T."/>
            <person name="Neiman D."/>
            <person name="Pearson M."/>
            <person name="Roberts A."/>
            <person name="Saif S."/>
            <person name="Shea T."/>
            <person name="Shenoy N."/>
            <person name="Sisk P."/>
            <person name="Stolte C."/>
            <person name="Sykes S."/>
            <person name="Walk T."/>
            <person name="White J."/>
            <person name="Yandava C."/>
            <person name="Haas B."/>
            <person name="Nusbaum C."/>
            <person name="Birren B."/>
        </authorList>
    </citation>
    <scope>NUCLEOTIDE SEQUENCE</scope>
    <source>
        <strain evidence="2">R3-111a-1</strain>
    </source>
</reference>
<dbReference type="eggNOG" id="KOG0017">
    <property type="taxonomic scope" value="Eukaryota"/>
</dbReference>
<feature type="compositionally biased region" description="Basic residues" evidence="1">
    <location>
        <begin position="1"/>
        <end position="14"/>
    </location>
</feature>
<evidence type="ECO:0000313" key="4">
    <source>
        <dbReference type="Proteomes" id="UP000006039"/>
    </source>
</evidence>
<reference evidence="2" key="3">
    <citation type="submission" date="2010-09" db="EMBL/GenBank/DDBJ databases">
        <title>Annotation of Gaeumannomyces graminis var. tritici R3-111a-1.</title>
        <authorList>
            <consortium name="The Broad Institute Genome Sequencing Platform"/>
            <person name="Ma L.-J."/>
            <person name="Dead R."/>
            <person name="Young S.K."/>
            <person name="Zeng Q."/>
            <person name="Gargeya S."/>
            <person name="Fitzgerald M."/>
            <person name="Haas B."/>
            <person name="Abouelleil A."/>
            <person name="Alvarado L."/>
            <person name="Arachchi H.M."/>
            <person name="Berlin A."/>
            <person name="Brown A."/>
            <person name="Chapman S.B."/>
            <person name="Chen Z."/>
            <person name="Dunbar C."/>
            <person name="Freedman E."/>
            <person name="Gearin G."/>
            <person name="Gellesch M."/>
            <person name="Goldberg J."/>
            <person name="Griggs A."/>
            <person name="Gujja S."/>
            <person name="Heiman D."/>
            <person name="Howarth C."/>
            <person name="Larson L."/>
            <person name="Lui A."/>
            <person name="MacDonald P.J.P."/>
            <person name="Mehta T."/>
            <person name="Montmayeur A."/>
            <person name="Murphy C."/>
            <person name="Neiman D."/>
            <person name="Pearson M."/>
            <person name="Priest M."/>
            <person name="Roberts A."/>
            <person name="Saif S."/>
            <person name="Shea T."/>
            <person name="Shenoy N."/>
            <person name="Sisk P."/>
            <person name="Stolte C."/>
            <person name="Sykes S."/>
            <person name="Yandava C."/>
            <person name="Wortman J."/>
            <person name="Nusbaum C."/>
            <person name="Birren B."/>
        </authorList>
    </citation>
    <scope>NUCLEOTIDE SEQUENCE</scope>
    <source>
        <strain evidence="2">R3-111a-1</strain>
    </source>
</reference>
<evidence type="ECO:0000256" key="1">
    <source>
        <dbReference type="SAM" id="MobiDB-lite"/>
    </source>
</evidence>
<dbReference type="STRING" id="644352.J3NKA6"/>
<dbReference type="Proteomes" id="UP000006039">
    <property type="component" value="Unassembled WGS sequence"/>
</dbReference>
<gene>
    <name evidence="3" type="primary">20342144</name>
    <name evidence="2" type="ORF">GGTG_01686</name>
</gene>
<dbReference type="EMBL" id="GL385395">
    <property type="protein sequence ID" value="EJT81710.1"/>
    <property type="molecule type" value="Genomic_DNA"/>
</dbReference>
<sequence length="254" mass="28879">MLKVRAKPPGKKRGALNARAKPPGKKKGRGRWQPAGHELFGNMPASYRYRGQSIIAKLKNRVKLKLHKSAWSAEDLKDQPRVPERARKKGSTTERACKLLNVLVTHVYYECQIKKNALQRFKFTLKNNKDFNYEIVINVCYLGNKPVLYVINETLLDKCLFKAPKPIKIINDTAGPNGLVLTLLVFKAMPRINHELPPLPIITKRAQTIKKAIAKLRKAINKKKVTNAINTWNGFNISTVKPNFFAFGIKILIF</sequence>
<name>J3NKA6_GAET3</name>
<organism evidence="2">
    <name type="scientific">Gaeumannomyces tritici (strain R3-111a-1)</name>
    <name type="common">Wheat and barley take-all root rot fungus</name>
    <name type="synonym">Gaeumannomyces graminis var. tritici</name>
    <dbReference type="NCBI Taxonomy" id="644352"/>
    <lineage>
        <taxon>Eukaryota</taxon>
        <taxon>Fungi</taxon>
        <taxon>Dikarya</taxon>
        <taxon>Ascomycota</taxon>
        <taxon>Pezizomycotina</taxon>
        <taxon>Sordariomycetes</taxon>
        <taxon>Sordariomycetidae</taxon>
        <taxon>Magnaporthales</taxon>
        <taxon>Magnaporthaceae</taxon>
        <taxon>Gaeumannomyces</taxon>
    </lineage>
</organism>
<dbReference type="GeneID" id="20342144"/>
<evidence type="ECO:0000313" key="3">
    <source>
        <dbReference type="EnsemblFungi" id="EJT81710"/>
    </source>
</evidence>
<feature type="region of interest" description="Disordered" evidence="1">
    <location>
        <begin position="1"/>
        <end position="35"/>
    </location>
</feature>
<dbReference type="RefSeq" id="XP_009217719.1">
    <property type="nucleotide sequence ID" value="XM_009219455.1"/>
</dbReference>
<protein>
    <submittedName>
        <fullName evidence="2 3">Uncharacterized protein</fullName>
    </submittedName>
</protein>
<dbReference type="HOGENOM" id="CLU_1094337_0_0_1"/>
<dbReference type="EnsemblFungi" id="EJT81710">
    <property type="protein sequence ID" value="EJT81710"/>
    <property type="gene ID" value="GGTG_01686"/>
</dbReference>
<dbReference type="OrthoDB" id="5242358at2759"/>
<dbReference type="VEuPathDB" id="FungiDB:GGTG_01686"/>
<evidence type="ECO:0000313" key="2">
    <source>
        <dbReference type="EMBL" id="EJT81710.1"/>
    </source>
</evidence>
<keyword evidence="4" id="KW-1185">Reference proteome</keyword>
<reference evidence="3" key="4">
    <citation type="journal article" date="2015" name="G3 (Bethesda)">
        <title>Genome sequences of three phytopathogenic species of the Magnaporthaceae family of fungi.</title>
        <authorList>
            <person name="Okagaki L.H."/>
            <person name="Nunes C.C."/>
            <person name="Sailsbery J."/>
            <person name="Clay B."/>
            <person name="Brown D."/>
            <person name="John T."/>
            <person name="Oh Y."/>
            <person name="Young N."/>
            <person name="Fitzgerald M."/>
            <person name="Haas B.J."/>
            <person name="Zeng Q."/>
            <person name="Young S."/>
            <person name="Adiconis X."/>
            <person name="Fan L."/>
            <person name="Levin J.Z."/>
            <person name="Mitchell T.K."/>
            <person name="Okubara P.A."/>
            <person name="Farman M.L."/>
            <person name="Kohn L.M."/>
            <person name="Birren B."/>
            <person name="Ma L.-J."/>
            <person name="Dean R.A."/>
        </authorList>
    </citation>
    <scope>NUCLEOTIDE SEQUENCE</scope>
    <source>
        <strain evidence="3">R3-111a-1</strain>
    </source>
</reference>
<proteinExistence type="predicted"/>
<reference evidence="4" key="1">
    <citation type="submission" date="2010-07" db="EMBL/GenBank/DDBJ databases">
        <title>The genome sequence of Gaeumannomyces graminis var. tritici strain R3-111a-1.</title>
        <authorList>
            <consortium name="The Broad Institute Genome Sequencing Platform"/>
            <person name="Ma L.-J."/>
            <person name="Dead R."/>
            <person name="Young S."/>
            <person name="Zeng Q."/>
            <person name="Koehrsen M."/>
            <person name="Alvarado L."/>
            <person name="Berlin A."/>
            <person name="Chapman S.B."/>
            <person name="Chen Z."/>
            <person name="Freedman E."/>
            <person name="Gellesch M."/>
            <person name="Goldberg J."/>
            <person name="Griggs A."/>
            <person name="Gujja S."/>
            <person name="Heilman E.R."/>
            <person name="Heiman D."/>
            <person name="Hepburn T."/>
            <person name="Howarth C."/>
            <person name="Jen D."/>
            <person name="Larson L."/>
            <person name="Mehta T."/>
            <person name="Neiman D."/>
            <person name="Pearson M."/>
            <person name="Roberts A."/>
            <person name="Saif S."/>
            <person name="Shea T."/>
            <person name="Shenoy N."/>
            <person name="Sisk P."/>
            <person name="Stolte C."/>
            <person name="Sykes S."/>
            <person name="Walk T."/>
            <person name="White J."/>
            <person name="Yandava C."/>
            <person name="Haas B."/>
            <person name="Nusbaum C."/>
            <person name="Birren B."/>
        </authorList>
    </citation>
    <scope>NUCLEOTIDE SEQUENCE [LARGE SCALE GENOMIC DNA]</scope>
    <source>
        <strain evidence="4">R3-111a-1</strain>
    </source>
</reference>